<dbReference type="Gene3D" id="3.40.30.40">
    <property type="entry name" value="Perfringolysin"/>
    <property type="match status" value="1"/>
</dbReference>
<evidence type="ECO:0000313" key="3">
    <source>
        <dbReference type="Proteomes" id="UP000611215"/>
    </source>
</evidence>
<dbReference type="RefSeq" id="WP_195870407.1">
    <property type="nucleotide sequence ID" value="NZ_JADOET010000002.1"/>
</dbReference>
<evidence type="ECO:0000256" key="1">
    <source>
        <dbReference type="SAM" id="SignalP"/>
    </source>
</evidence>
<dbReference type="Gene3D" id="3.30.1040.20">
    <property type="match status" value="1"/>
</dbReference>
<feature type="chain" id="PRO_5047328197" evidence="1">
    <location>
        <begin position="23"/>
        <end position="653"/>
    </location>
</feature>
<dbReference type="InterPro" id="IPR036363">
    <property type="entry name" value="Thiol_cytolysin_ab_sf"/>
</dbReference>
<dbReference type="Gene3D" id="3.90.840.10">
    <property type="entry name" value="Thiol-activated cytolysin superfamily/Thiol-activated cytolysin, alpha-beta domain"/>
    <property type="match status" value="1"/>
</dbReference>
<dbReference type="SUPFAM" id="SSF56978">
    <property type="entry name" value="Perfringolysin"/>
    <property type="match status" value="1"/>
</dbReference>
<evidence type="ECO:0000313" key="2">
    <source>
        <dbReference type="EMBL" id="MBF8149135.1"/>
    </source>
</evidence>
<feature type="signal peptide" evidence="1">
    <location>
        <begin position="1"/>
        <end position="22"/>
    </location>
</feature>
<name>A0ABS0EFA2_9FLAO</name>
<organism evidence="2 3">
    <name type="scientific">Winogradskyella marina</name>
    <dbReference type="NCBI Taxonomy" id="2785530"/>
    <lineage>
        <taxon>Bacteria</taxon>
        <taxon>Pseudomonadati</taxon>
        <taxon>Bacteroidota</taxon>
        <taxon>Flavobacteriia</taxon>
        <taxon>Flavobacteriales</taxon>
        <taxon>Flavobacteriaceae</taxon>
        <taxon>Winogradskyella</taxon>
    </lineage>
</organism>
<protein>
    <submittedName>
        <fullName evidence="2">Thiol-activated cytolysin family protein</fullName>
    </submittedName>
</protein>
<dbReference type="EMBL" id="JADOET010000002">
    <property type="protein sequence ID" value="MBF8149135.1"/>
    <property type="molecule type" value="Genomic_DNA"/>
</dbReference>
<dbReference type="Proteomes" id="UP000611215">
    <property type="component" value="Unassembled WGS sequence"/>
</dbReference>
<sequence length="653" mass="73100">MKKAILFVGTLFLLLMAMPSYAQKTSKKQKISKNENVEKKSSQKNRNVVVKKAKKVNNASTPKVMTQISQKPKVVIRKLDPSKVFNTASLAKQAKRFKLRTTLTGFDTGDHSTISTTKETKKDGKFCSTTTLNTKLNTQNFSDFTTNGPPDWMKPGIILDVPSFIDGAAKIEERYNRGPITIATNAASAKKVSTVVENPRGKSQITQAISDLLSTDRDQLHAANITYSYSEIRSKDELNYKINGRYSNSFADISVQLGMTSNSEKEHHYYLVEFQQTLFTLEVDGLNPTNIFPNNPDINLSNYVYISQVSYGRKGYFMFITDTSLNELGVSASASASYLGHNAEIEANLNQISQTENVEVKAFYYGGRVDSAISDLTADRSSANWKPLKKYMEGHKFSEAEAYPISYKLKNLNNDPVGMSSTNRQEIETCITSSKNTKLKVTLLELQCDTSGDSDKIGDFGITQHVRYRANGGHWKAPIQTTINKFNNNCRPGDMNKDWEGSTALICGNSRNQIHVNESKKPKRRNPNINNSIVFEITPEEANDKQAEFVIDTWVKEYSNSDVVMNYDPRKTTVAIHDVIAILKGIKDINNTNTSSFFDGGVNQSLKFYNFDGVSLPLRKVGNNILEGAIRARNKGGDLNQKAFVWMRFEIID</sequence>
<dbReference type="InterPro" id="IPR036359">
    <property type="entry name" value="Thiol_cytolysin_sf"/>
</dbReference>
<proteinExistence type="predicted"/>
<accession>A0ABS0EFA2</accession>
<keyword evidence="1" id="KW-0732">Signal</keyword>
<comment type="caution">
    <text evidence="2">The sequence shown here is derived from an EMBL/GenBank/DDBJ whole genome shotgun (WGS) entry which is preliminary data.</text>
</comment>
<keyword evidence="3" id="KW-1185">Reference proteome</keyword>
<gene>
    <name evidence="2" type="ORF">ITJ86_04460</name>
</gene>
<reference evidence="2 3" key="1">
    <citation type="submission" date="2020-11" db="EMBL/GenBank/DDBJ databases">
        <title>Winogradskyella marina sp. nov., isolated from marine sediment.</title>
        <authorList>
            <person name="Bo J."/>
            <person name="Wang S."/>
            <person name="Song X."/>
            <person name="Du Z."/>
        </authorList>
    </citation>
    <scope>NUCLEOTIDE SEQUENCE [LARGE SCALE GENOMIC DNA]</scope>
    <source>
        <strain evidence="2 3">F6397</strain>
    </source>
</reference>